<protein>
    <submittedName>
        <fullName evidence="1">Uncharacterized protein</fullName>
    </submittedName>
</protein>
<organism evidence="1 2">
    <name type="scientific">Sulfitobacter porphyrae</name>
    <dbReference type="NCBI Taxonomy" id="1246864"/>
    <lineage>
        <taxon>Bacteria</taxon>
        <taxon>Pseudomonadati</taxon>
        <taxon>Pseudomonadota</taxon>
        <taxon>Alphaproteobacteria</taxon>
        <taxon>Rhodobacterales</taxon>
        <taxon>Roseobacteraceae</taxon>
        <taxon>Sulfitobacter</taxon>
    </lineage>
</organism>
<keyword evidence="2" id="KW-1185">Reference proteome</keyword>
<evidence type="ECO:0000313" key="1">
    <source>
        <dbReference type="EMBL" id="MFC6759280.1"/>
    </source>
</evidence>
<gene>
    <name evidence="1" type="ORF">ACFQFQ_06875</name>
</gene>
<dbReference type="EMBL" id="JBHSWG010000001">
    <property type="protein sequence ID" value="MFC6759280.1"/>
    <property type="molecule type" value="Genomic_DNA"/>
</dbReference>
<sequence>MPTIKGAPLVRPAGRRWPGAFGLFRAWVPLIDGCFVHAPVFHASRINAPVRVGNGWR</sequence>
<dbReference type="Proteomes" id="UP001596353">
    <property type="component" value="Unassembled WGS sequence"/>
</dbReference>
<name>A0ABW2B0P6_9RHOB</name>
<reference evidence="2" key="1">
    <citation type="journal article" date="2019" name="Int. J. Syst. Evol. Microbiol.">
        <title>The Global Catalogue of Microorganisms (GCM) 10K type strain sequencing project: providing services to taxonomists for standard genome sequencing and annotation.</title>
        <authorList>
            <consortium name="The Broad Institute Genomics Platform"/>
            <consortium name="The Broad Institute Genome Sequencing Center for Infectious Disease"/>
            <person name="Wu L."/>
            <person name="Ma J."/>
        </authorList>
    </citation>
    <scope>NUCLEOTIDE SEQUENCE [LARGE SCALE GENOMIC DNA]</scope>
    <source>
        <strain evidence="2">CCUG 66188</strain>
    </source>
</reference>
<comment type="caution">
    <text evidence="1">The sequence shown here is derived from an EMBL/GenBank/DDBJ whole genome shotgun (WGS) entry which is preliminary data.</text>
</comment>
<accession>A0ABW2B0P6</accession>
<evidence type="ECO:0000313" key="2">
    <source>
        <dbReference type="Proteomes" id="UP001596353"/>
    </source>
</evidence>
<proteinExistence type="predicted"/>